<feature type="non-terminal residue" evidence="1">
    <location>
        <position position="61"/>
    </location>
</feature>
<organism evidence="1 2">
    <name type="scientific">Pogonophryne albipinna</name>
    <dbReference type="NCBI Taxonomy" id="1090488"/>
    <lineage>
        <taxon>Eukaryota</taxon>
        <taxon>Metazoa</taxon>
        <taxon>Chordata</taxon>
        <taxon>Craniata</taxon>
        <taxon>Vertebrata</taxon>
        <taxon>Euteleostomi</taxon>
        <taxon>Actinopterygii</taxon>
        <taxon>Neopterygii</taxon>
        <taxon>Teleostei</taxon>
        <taxon>Neoteleostei</taxon>
        <taxon>Acanthomorphata</taxon>
        <taxon>Eupercaria</taxon>
        <taxon>Perciformes</taxon>
        <taxon>Notothenioidei</taxon>
        <taxon>Pogonophryne</taxon>
    </lineage>
</organism>
<name>A0AAD6FLT6_9TELE</name>
<dbReference type="AlphaFoldDB" id="A0AAD6FLT6"/>
<comment type="caution">
    <text evidence="1">The sequence shown here is derived from an EMBL/GenBank/DDBJ whole genome shotgun (WGS) entry which is preliminary data.</text>
</comment>
<gene>
    <name evidence="1" type="ORF">JOQ06_026386</name>
</gene>
<dbReference type="EMBL" id="JAPTMU010000007">
    <property type="protein sequence ID" value="KAJ4940076.1"/>
    <property type="molecule type" value="Genomic_DNA"/>
</dbReference>
<protein>
    <submittedName>
        <fullName evidence="1">Uncharacterized protein</fullName>
    </submittedName>
</protein>
<evidence type="ECO:0000313" key="1">
    <source>
        <dbReference type="EMBL" id="KAJ4940076.1"/>
    </source>
</evidence>
<feature type="non-terminal residue" evidence="1">
    <location>
        <position position="1"/>
    </location>
</feature>
<reference evidence="1" key="1">
    <citation type="submission" date="2022-11" db="EMBL/GenBank/DDBJ databases">
        <title>Chromosome-level genome of Pogonophryne albipinna.</title>
        <authorList>
            <person name="Jo E."/>
        </authorList>
    </citation>
    <scope>NUCLEOTIDE SEQUENCE</scope>
    <source>
        <strain evidence="1">SGF0006</strain>
        <tissue evidence="1">Muscle</tissue>
    </source>
</reference>
<proteinExistence type="predicted"/>
<evidence type="ECO:0000313" key="2">
    <source>
        <dbReference type="Proteomes" id="UP001219934"/>
    </source>
</evidence>
<accession>A0AAD6FLT6</accession>
<sequence>CGDEFGGGKAEEKEEIKASKGRYYSPLLANLTFYTKESILRLNTLSTFSFCITLPLTSPPL</sequence>
<dbReference type="Proteomes" id="UP001219934">
    <property type="component" value="Unassembled WGS sequence"/>
</dbReference>
<keyword evidence="2" id="KW-1185">Reference proteome</keyword>